<evidence type="ECO:0000313" key="1">
    <source>
        <dbReference type="EMBL" id="CAB4152661.1"/>
    </source>
</evidence>
<name>A0A6J5N3T2_9CAUD</name>
<accession>A0A6J5N3T2</accession>
<reference evidence="1" key="1">
    <citation type="submission" date="2020-04" db="EMBL/GenBank/DDBJ databases">
        <authorList>
            <person name="Chiriac C."/>
            <person name="Salcher M."/>
            <person name="Ghai R."/>
            <person name="Kavagutti S V."/>
        </authorList>
    </citation>
    <scope>NUCLEOTIDE SEQUENCE</scope>
</reference>
<proteinExistence type="predicted"/>
<dbReference type="EMBL" id="LR796582">
    <property type="protein sequence ID" value="CAB4152661.1"/>
    <property type="molecule type" value="Genomic_DNA"/>
</dbReference>
<sequence length="81" mass="9774">MSGYEIEFKKSPTDKYPSLMIRVDNSGEIQSASVYCEFFDDWILCTQKIKDSEHWIERAHEKYLEIKSERVESKWEYENDI</sequence>
<gene>
    <name evidence="1" type="ORF">UFOVP610_23</name>
</gene>
<protein>
    <submittedName>
        <fullName evidence="1">Uncharacterized protein</fullName>
    </submittedName>
</protein>
<organism evidence="1">
    <name type="scientific">uncultured Caudovirales phage</name>
    <dbReference type="NCBI Taxonomy" id="2100421"/>
    <lineage>
        <taxon>Viruses</taxon>
        <taxon>Duplodnaviria</taxon>
        <taxon>Heunggongvirae</taxon>
        <taxon>Uroviricota</taxon>
        <taxon>Caudoviricetes</taxon>
        <taxon>Peduoviridae</taxon>
        <taxon>Maltschvirus</taxon>
        <taxon>Maltschvirus maltsch</taxon>
    </lineage>
</organism>